<evidence type="ECO:0000256" key="1">
    <source>
        <dbReference type="SAM" id="SignalP"/>
    </source>
</evidence>
<organism evidence="2 3">
    <name type="scientific">Nosocomiicoccus ampullae</name>
    <dbReference type="NCBI Taxonomy" id="489910"/>
    <lineage>
        <taxon>Bacteria</taxon>
        <taxon>Bacillati</taxon>
        <taxon>Bacillota</taxon>
        <taxon>Bacilli</taxon>
        <taxon>Bacillales</taxon>
        <taxon>Staphylococcaceae</taxon>
        <taxon>Nosocomiicoccus</taxon>
    </lineage>
</organism>
<dbReference type="EMBL" id="JACHHF010000004">
    <property type="protein sequence ID" value="MBB5176013.1"/>
    <property type="molecule type" value="Genomic_DNA"/>
</dbReference>
<name>A0A9Q2CZC2_9STAP</name>
<evidence type="ECO:0000313" key="3">
    <source>
        <dbReference type="Proteomes" id="UP000579136"/>
    </source>
</evidence>
<dbReference type="AlphaFoldDB" id="A0A9Q2CZC2"/>
<gene>
    <name evidence="2" type="ORF">HNQ45_000897</name>
</gene>
<dbReference type="RefSeq" id="WP_183673837.1">
    <property type="nucleotide sequence ID" value="NZ_CBCRYX010000007.1"/>
</dbReference>
<feature type="signal peptide" evidence="1">
    <location>
        <begin position="1"/>
        <end position="21"/>
    </location>
</feature>
<sequence length="245" mass="28165">MRLTRLFILGLSSFLILTACSTEEEVKESTTEEKAEPKEVTEADIDDEVLQKVVDQSKEVESYHTSLDIEAELDEEEDETINVEVDYINSNPPEISLSSFDVLRTVSKDGHTYFNNDEEWVEITDSVEESALFSVTYQQVVNTLMTVKDKLEHETKDGKDVYKYEGNDENVYRAIERLIHVNFGNVDVSNNDTKLKFVINNDKLIEKVEFDVEINDDEGNVELKGESNFSQFNEVKEIELPKEIE</sequence>
<feature type="chain" id="PRO_5040372443" description="Lipoprotein" evidence="1">
    <location>
        <begin position="22"/>
        <end position="245"/>
    </location>
</feature>
<reference evidence="2 3" key="1">
    <citation type="submission" date="2020-08" db="EMBL/GenBank/DDBJ databases">
        <title>Genomic Encyclopedia of Type Strains, Phase IV (KMG-IV): sequencing the most valuable type-strain genomes for metagenomic binning, comparative biology and taxonomic classification.</title>
        <authorList>
            <person name="Goeker M."/>
        </authorList>
    </citation>
    <scope>NUCLEOTIDE SEQUENCE [LARGE SCALE GENOMIC DNA]</scope>
    <source>
        <strain evidence="2 3">DSM 19163</strain>
    </source>
</reference>
<protein>
    <recommendedName>
        <fullName evidence="4">Lipoprotein</fullName>
    </recommendedName>
</protein>
<dbReference type="InterPro" id="IPR046720">
    <property type="entry name" value="DUF6612"/>
</dbReference>
<keyword evidence="1" id="KW-0732">Signal</keyword>
<evidence type="ECO:0008006" key="4">
    <source>
        <dbReference type="Google" id="ProtNLM"/>
    </source>
</evidence>
<dbReference type="PROSITE" id="PS51257">
    <property type="entry name" value="PROKAR_LIPOPROTEIN"/>
    <property type="match status" value="1"/>
</dbReference>
<dbReference type="Pfam" id="PF20316">
    <property type="entry name" value="DUF6612"/>
    <property type="match status" value="1"/>
</dbReference>
<keyword evidence="3" id="KW-1185">Reference proteome</keyword>
<evidence type="ECO:0000313" key="2">
    <source>
        <dbReference type="EMBL" id="MBB5176013.1"/>
    </source>
</evidence>
<dbReference type="Proteomes" id="UP000579136">
    <property type="component" value="Unassembled WGS sequence"/>
</dbReference>
<dbReference type="Gene3D" id="2.50.20.20">
    <property type="match status" value="1"/>
</dbReference>
<proteinExistence type="predicted"/>
<comment type="caution">
    <text evidence="2">The sequence shown here is derived from an EMBL/GenBank/DDBJ whole genome shotgun (WGS) entry which is preliminary data.</text>
</comment>
<accession>A0A9Q2CZC2</accession>